<protein>
    <submittedName>
        <fullName evidence="1">HAD family phosphatase</fullName>
    </submittedName>
</protein>
<comment type="caution">
    <text evidence="1">The sequence shown here is derived from an EMBL/GenBank/DDBJ whole genome shotgun (WGS) entry which is preliminary data.</text>
</comment>
<dbReference type="SUPFAM" id="SSF56784">
    <property type="entry name" value="HAD-like"/>
    <property type="match status" value="1"/>
</dbReference>
<dbReference type="CDD" id="cd07505">
    <property type="entry name" value="HAD_BPGM-like"/>
    <property type="match status" value="1"/>
</dbReference>
<dbReference type="InterPro" id="IPR023214">
    <property type="entry name" value="HAD_sf"/>
</dbReference>
<reference evidence="1" key="1">
    <citation type="submission" date="2021-04" db="EMBL/GenBank/DDBJ databases">
        <title>Draft genome assembly of strain Phenylobacterium sp. 20VBR1 using MiniION and Illumina platforms.</title>
        <authorList>
            <person name="Thomas F.A."/>
            <person name="Krishnan K.P."/>
            <person name="Sinha R.K."/>
        </authorList>
    </citation>
    <scope>NUCLEOTIDE SEQUENCE</scope>
    <source>
        <strain evidence="1">20VBR1</strain>
    </source>
</reference>
<dbReference type="Gene3D" id="1.10.150.240">
    <property type="entry name" value="Putative phosphatase, domain 2"/>
    <property type="match status" value="1"/>
</dbReference>
<evidence type="ECO:0000313" key="2">
    <source>
        <dbReference type="Proteomes" id="UP000622580"/>
    </source>
</evidence>
<dbReference type="PANTHER" id="PTHR18901">
    <property type="entry name" value="2-DEOXYGLUCOSE-6-PHOSPHATE PHOSPHATASE 2"/>
    <property type="match status" value="1"/>
</dbReference>
<evidence type="ECO:0000313" key="1">
    <source>
        <dbReference type="EMBL" id="MBR7618958.1"/>
    </source>
</evidence>
<dbReference type="InterPro" id="IPR023198">
    <property type="entry name" value="PGP-like_dom2"/>
</dbReference>
<accession>A0A941D153</accession>
<organism evidence="1 2">
    <name type="scientific">Phenylobacterium glaciei</name>
    <dbReference type="NCBI Taxonomy" id="2803784"/>
    <lineage>
        <taxon>Bacteria</taxon>
        <taxon>Pseudomonadati</taxon>
        <taxon>Pseudomonadota</taxon>
        <taxon>Alphaproteobacteria</taxon>
        <taxon>Caulobacterales</taxon>
        <taxon>Caulobacteraceae</taxon>
        <taxon>Phenylobacterium</taxon>
    </lineage>
</organism>
<name>A0A941D153_9CAUL</name>
<dbReference type="PANTHER" id="PTHR18901:SF38">
    <property type="entry name" value="PSEUDOURIDINE-5'-PHOSPHATASE"/>
    <property type="match status" value="1"/>
</dbReference>
<sequence>MTLPRIPKAVVFDMDGLLCDTEVVYRDSMFATAAEHGHDMPLSLFKSMIGLPGPMSDRQVLNHFGEDFPIAAFNARVSEHVEIACERGIDLKTGVIELLDTLDALDLPRAIATSSSHRAVEAHLGKTGVLPRFHAVIARGDYVNGKPNPDPFLKAAERLGIAPEFCLALEDSHNGVRAASSAGMMTIMVPDLLDPTQEMHALCVRIAADLHEVRGLLG</sequence>
<dbReference type="InterPro" id="IPR036412">
    <property type="entry name" value="HAD-like_sf"/>
</dbReference>
<proteinExistence type="predicted"/>
<dbReference type="SFLD" id="SFLDG01129">
    <property type="entry name" value="C1.5:_HAD__Beta-PGM__Phosphata"/>
    <property type="match status" value="1"/>
</dbReference>
<dbReference type="Proteomes" id="UP000622580">
    <property type="component" value="Unassembled WGS sequence"/>
</dbReference>
<gene>
    <name evidence="1" type="ORF">JKL49_06110</name>
</gene>
<dbReference type="NCBIfam" id="TIGR01509">
    <property type="entry name" value="HAD-SF-IA-v3"/>
    <property type="match status" value="1"/>
</dbReference>
<dbReference type="Gene3D" id="3.40.50.1000">
    <property type="entry name" value="HAD superfamily/HAD-like"/>
    <property type="match status" value="1"/>
</dbReference>
<dbReference type="Pfam" id="PF00702">
    <property type="entry name" value="Hydrolase"/>
    <property type="match status" value="1"/>
</dbReference>
<dbReference type="EMBL" id="JAGSGD010000001">
    <property type="protein sequence ID" value="MBR7618958.1"/>
    <property type="molecule type" value="Genomic_DNA"/>
</dbReference>
<dbReference type="RefSeq" id="WP_215339009.1">
    <property type="nucleotide sequence ID" value="NZ_JAGSGD010000001.1"/>
</dbReference>
<dbReference type="SFLD" id="SFLDS00003">
    <property type="entry name" value="Haloacid_Dehalogenase"/>
    <property type="match status" value="1"/>
</dbReference>
<keyword evidence="2" id="KW-1185">Reference proteome</keyword>
<dbReference type="InterPro" id="IPR006439">
    <property type="entry name" value="HAD-SF_hydro_IA"/>
</dbReference>
<dbReference type="AlphaFoldDB" id="A0A941D153"/>